<name>A0A067RHL6_ZOONE</name>
<evidence type="ECO:0000256" key="4">
    <source>
        <dbReference type="ARBA" id="ARBA00023069"/>
    </source>
</evidence>
<feature type="domain" description="RPGR-interacting protein 1 first C2" evidence="8">
    <location>
        <begin position="898"/>
        <end position="1048"/>
    </location>
</feature>
<feature type="compositionally biased region" description="Polar residues" evidence="7">
    <location>
        <begin position="1171"/>
        <end position="1185"/>
    </location>
</feature>
<keyword evidence="4" id="KW-0969">Cilium</keyword>
<reference evidence="9 10" key="1">
    <citation type="journal article" date="2014" name="Nat. Commun.">
        <title>Molecular traces of alternative social organization in a termite genome.</title>
        <authorList>
            <person name="Terrapon N."/>
            <person name="Li C."/>
            <person name="Robertson H.M."/>
            <person name="Ji L."/>
            <person name="Meng X."/>
            <person name="Booth W."/>
            <person name="Chen Z."/>
            <person name="Childers C.P."/>
            <person name="Glastad K.M."/>
            <person name="Gokhale K."/>
            <person name="Gowin J."/>
            <person name="Gronenberg W."/>
            <person name="Hermansen R.A."/>
            <person name="Hu H."/>
            <person name="Hunt B.G."/>
            <person name="Huylmans A.K."/>
            <person name="Khalil S.M."/>
            <person name="Mitchell R.D."/>
            <person name="Munoz-Torres M.C."/>
            <person name="Mustard J.A."/>
            <person name="Pan H."/>
            <person name="Reese J.T."/>
            <person name="Scharf M.E."/>
            <person name="Sun F."/>
            <person name="Vogel H."/>
            <person name="Xiao J."/>
            <person name="Yang W."/>
            <person name="Yang Z."/>
            <person name="Yang Z."/>
            <person name="Zhou J."/>
            <person name="Zhu J."/>
            <person name="Brent C.S."/>
            <person name="Elsik C.G."/>
            <person name="Goodisman M.A."/>
            <person name="Liberles D.A."/>
            <person name="Roe R.M."/>
            <person name="Vargo E.L."/>
            <person name="Vilcinskas A."/>
            <person name="Wang J."/>
            <person name="Bornberg-Bauer E."/>
            <person name="Korb J."/>
            <person name="Zhang G."/>
            <person name="Liebig J."/>
        </authorList>
    </citation>
    <scope>NUCLEOTIDE SEQUENCE [LARGE SCALE GENOMIC DNA]</scope>
    <source>
        <tissue evidence="9">Whole organism</tissue>
    </source>
</reference>
<dbReference type="Proteomes" id="UP000027135">
    <property type="component" value="Unassembled WGS sequence"/>
</dbReference>
<evidence type="ECO:0000259" key="8">
    <source>
        <dbReference type="Pfam" id="PF11618"/>
    </source>
</evidence>
<evidence type="ECO:0000256" key="3">
    <source>
        <dbReference type="ARBA" id="ARBA00023054"/>
    </source>
</evidence>
<dbReference type="GO" id="GO:0035869">
    <property type="term" value="C:ciliary transition zone"/>
    <property type="evidence" value="ECO:0007669"/>
    <property type="project" value="TreeGrafter"/>
</dbReference>
<feature type="compositionally biased region" description="Polar residues" evidence="7">
    <location>
        <begin position="621"/>
        <end position="632"/>
    </location>
</feature>
<gene>
    <name evidence="9" type="ORF">L798_01558</name>
</gene>
<feature type="compositionally biased region" description="Basic and acidic residues" evidence="7">
    <location>
        <begin position="1149"/>
        <end position="1170"/>
    </location>
</feature>
<evidence type="ECO:0000313" key="9">
    <source>
        <dbReference type="EMBL" id="KDR22528.1"/>
    </source>
</evidence>
<dbReference type="OMA" id="DICNLHI"/>
<dbReference type="STRING" id="136037.A0A067RHL6"/>
<dbReference type="EMBL" id="KK852503">
    <property type="protein sequence ID" value="KDR22528.1"/>
    <property type="molecule type" value="Genomic_DNA"/>
</dbReference>
<dbReference type="AlphaFoldDB" id="A0A067RHL6"/>
<dbReference type="InterPro" id="IPR031139">
    <property type="entry name" value="RPGRIP1_fam"/>
</dbReference>
<sequence>MKMADDSERDVVPVKDGSSYERQRNVATFSLSGDRDILPAPYISKLDRKELEDRYMNLVLDKSRIKKECNKQEETIKRLATKLLRLVAEQKRDIPTAAQRHDRSLESLVVDQQQQIHELQQNNTQLQDRLTVLRNQLAEHTSLHSAVHCNFMRKTRSPARSNTRTCTSSRIPAVVPSHDSQNMFQENSQTNTLRFKTAASPSQPLGTEVIPDHERFIDEHTSAEIPSSNTAAVEQNQEFPKEIMRLHEQISILEQDLETQREQSSARISELEDELANAVARDQRQKVAENVEMIRLQRSLQQQSAHLVAQSAKNQVLEQEVAHLRQELEAVQQENDELKHQLMNEHQKVADMQQELQGVGSNRQSVRELQEQIRDVQNERSTLKEHNERLLALMSSRQIQSSEQEVELHSQVSRLETTLAKEQSERAQLMQQIKQLQLEVAQLEAALGKELKEKSSLLGTLNEMHQKMPEPEHSYSADKESALHIQVAQLEATLAKELIDRTHVLQSLEEERTQMAALKVAHTQLLVKLQDLQARLSETERRLQTLQQDSRRDVTFYIPPPALSVLLSQSPPRIPTLEESQLALNLHERLTSKPTKSWPVSSSASFTEDLSISSNRMNYKKQQALDTASASESMPDMSADNQTSRTSRYDRKSSASSVINKGFHMSTKVSTREKSLQRKDVNYCTCDRAPGVFEDFCACSQVSSPSLNSSQKCEESLHVSDKQESSGLHMVDAILMASRDEITINSKNGCIVLPHELQLPGNVMEKFNSISEEGCQSSDILERLKIPDLVLWTNDEVNTMAALCGENRIAAADQLDMCRELEKCRELLRVQYNLNSTYKKEVASLAQQLNQSEDDKTKEMDEMSKLLQMHTANISKLQNHLETSNLVHTAHDTRQLTVGMGEGLFEIHVDHLHLSPEALSRLVDQPHDAVYLEKDPPSLFVTWVFYDQDVAYTPVKAAVTNVEFDSSSVHRVTVNDEFLEYLKKEDCVVEVHMAVDDASETVASGTFQFSELLISPQNKIHGTVPLTGTRSCEAIIGFGILQCWYQLSCSLSLIKSYIQHRIADKVSRTKMPVPAPRHKGEQKSEISHPFPNKTPDNIITEKRVQAEDDTTANKAEEKVPVNGSTKEEVLTEDMVKEKGPIEGSSEESSAEHVHEQSVQENKGTLDRKPSDSSIDSQNSKQVSHS</sequence>
<keyword evidence="3 6" id="KW-0175">Coiled coil</keyword>
<dbReference type="eggNOG" id="ENOG502RDWX">
    <property type="taxonomic scope" value="Eukaryota"/>
</dbReference>
<evidence type="ECO:0000256" key="2">
    <source>
        <dbReference type="ARBA" id="ARBA00006042"/>
    </source>
</evidence>
<dbReference type="InterPro" id="IPR021656">
    <property type="entry name" value="C2-C2_1"/>
</dbReference>
<dbReference type="SUPFAM" id="SSF49562">
    <property type="entry name" value="C2 domain (Calcium/lipid-binding domain, CaLB)"/>
    <property type="match status" value="1"/>
</dbReference>
<dbReference type="GO" id="GO:0005856">
    <property type="term" value="C:cytoskeleton"/>
    <property type="evidence" value="ECO:0007669"/>
    <property type="project" value="UniProtKB-ARBA"/>
</dbReference>
<protein>
    <submittedName>
        <fullName evidence="9">Protein fantom</fullName>
    </submittedName>
</protein>
<feature type="coiled-coil region" evidence="6">
    <location>
        <begin position="243"/>
        <end position="281"/>
    </location>
</feature>
<dbReference type="Pfam" id="PF11618">
    <property type="entry name" value="C2-C2_1"/>
    <property type="match status" value="1"/>
</dbReference>
<dbReference type="InParanoid" id="A0A067RHL6"/>
<feature type="coiled-coil region" evidence="6">
    <location>
        <begin position="522"/>
        <end position="549"/>
    </location>
</feature>
<dbReference type="PANTHER" id="PTHR14240">
    <property type="entry name" value="RETINITIS PIGMENTOSA GTPASE REGULATOR-INTERACTING PROTEIN"/>
    <property type="match status" value="1"/>
</dbReference>
<accession>A0A067RHL6</accession>
<dbReference type="Gene3D" id="2.60.40.150">
    <property type="entry name" value="C2 domain"/>
    <property type="match status" value="1"/>
</dbReference>
<evidence type="ECO:0000256" key="7">
    <source>
        <dbReference type="SAM" id="MobiDB-lite"/>
    </source>
</evidence>
<keyword evidence="10" id="KW-1185">Reference proteome</keyword>
<evidence type="ECO:0000313" key="10">
    <source>
        <dbReference type="Proteomes" id="UP000027135"/>
    </source>
</evidence>
<organism evidence="9 10">
    <name type="scientific">Zootermopsis nevadensis</name>
    <name type="common">Dampwood termite</name>
    <dbReference type="NCBI Taxonomy" id="136037"/>
    <lineage>
        <taxon>Eukaryota</taxon>
        <taxon>Metazoa</taxon>
        <taxon>Ecdysozoa</taxon>
        <taxon>Arthropoda</taxon>
        <taxon>Hexapoda</taxon>
        <taxon>Insecta</taxon>
        <taxon>Pterygota</taxon>
        <taxon>Neoptera</taxon>
        <taxon>Polyneoptera</taxon>
        <taxon>Dictyoptera</taxon>
        <taxon>Blattodea</taxon>
        <taxon>Blattoidea</taxon>
        <taxon>Termitoidae</taxon>
        <taxon>Termopsidae</taxon>
        <taxon>Zootermopsis</taxon>
    </lineage>
</organism>
<feature type="coiled-coil region" evidence="6">
    <location>
        <begin position="307"/>
        <end position="453"/>
    </location>
</feature>
<feature type="region of interest" description="Disordered" evidence="7">
    <location>
        <begin position="621"/>
        <end position="653"/>
    </location>
</feature>
<evidence type="ECO:0000256" key="5">
    <source>
        <dbReference type="ARBA" id="ARBA00023273"/>
    </source>
</evidence>
<dbReference type="Gene3D" id="1.10.287.1490">
    <property type="match status" value="1"/>
</dbReference>
<feature type="coiled-coil region" evidence="6">
    <location>
        <begin position="835"/>
        <end position="862"/>
    </location>
</feature>
<feature type="coiled-coil region" evidence="6">
    <location>
        <begin position="48"/>
        <end position="143"/>
    </location>
</feature>
<evidence type="ECO:0000256" key="1">
    <source>
        <dbReference type="ARBA" id="ARBA00004138"/>
    </source>
</evidence>
<dbReference type="InterPro" id="IPR035892">
    <property type="entry name" value="C2_domain_sf"/>
</dbReference>
<dbReference type="PANTHER" id="PTHR14240:SF1">
    <property type="entry name" value="PROTEIN FANTOM-RELATED"/>
    <property type="match status" value="1"/>
</dbReference>
<comment type="similarity">
    <text evidence="2">Belongs to the RPGRIP1 family.</text>
</comment>
<comment type="subcellular location">
    <subcellularLocation>
        <location evidence="1">Cell projection</location>
        <location evidence="1">Cilium</location>
    </subcellularLocation>
</comment>
<dbReference type="GO" id="GO:1905515">
    <property type="term" value="P:non-motile cilium assembly"/>
    <property type="evidence" value="ECO:0007669"/>
    <property type="project" value="TreeGrafter"/>
</dbReference>
<feature type="region of interest" description="Disordered" evidence="7">
    <location>
        <begin position="1069"/>
        <end position="1185"/>
    </location>
</feature>
<feature type="compositionally biased region" description="Basic and acidic residues" evidence="7">
    <location>
        <begin position="1114"/>
        <end position="1140"/>
    </location>
</feature>
<dbReference type="OrthoDB" id="2133912at2759"/>
<evidence type="ECO:0000256" key="6">
    <source>
        <dbReference type="SAM" id="Coils"/>
    </source>
</evidence>
<keyword evidence="5" id="KW-0966">Cell projection</keyword>
<proteinExistence type="inferred from homology"/>